<gene>
    <name evidence="2" type="ORF">D3H35_29820</name>
</gene>
<evidence type="ECO:0000313" key="3">
    <source>
        <dbReference type="Proteomes" id="UP000266340"/>
    </source>
</evidence>
<name>A0A398CCU1_9BACL</name>
<dbReference type="AlphaFoldDB" id="A0A398CCU1"/>
<feature type="transmembrane region" description="Helical" evidence="1">
    <location>
        <begin position="121"/>
        <end position="139"/>
    </location>
</feature>
<dbReference type="RefSeq" id="WP_119152689.1">
    <property type="nucleotide sequence ID" value="NZ_JBHSOV010000008.1"/>
</dbReference>
<evidence type="ECO:0000313" key="2">
    <source>
        <dbReference type="EMBL" id="RIE00235.1"/>
    </source>
</evidence>
<comment type="caution">
    <text evidence="2">The sequence shown here is derived from an EMBL/GenBank/DDBJ whole genome shotgun (WGS) entry which is preliminary data.</text>
</comment>
<organism evidence="2 3">
    <name type="scientific">Cohnella faecalis</name>
    <dbReference type="NCBI Taxonomy" id="2315694"/>
    <lineage>
        <taxon>Bacteria</taxon>
        <taxon>Bacillati</taxon>
        <taxon>Bacillota</taxon>
        <taxon>Bacilli</taxon>
        <taxon>Bacillales</taxon>
        <taxon>Paenibacillaceae</taxon>
        <taxon>Cohnella</taxon>
    </lineage>
</organism>
<keyword evidence="1" id="KW-1133">Transmembrane helix</keyword>
<keyword evidence="1" id="KW-0472">Membrane</keyword>
<keyword evidence="1" id="KW-0812">Transmembrane</keyword>
<evidence type="ECO:0000256" key="1">
    <source>
        <dbReference type="SAM" id="Phobius"/>
    </source>
</evidence>
<dbReference type="OrthoDB" id="2596219at2"/>
<feature type="transmembrane region" description="Helical" evidence="1">
    <location>
        <begin position="80"/>
        <end position="101"/>
    </location>
</feature>
<sequence>MGAAFRTLFWGFIFLFDFRINGLDILPDVVAYYCFYTGLSRLVVVSPRFEEARKFTLPLLFLSIPDINPAWFSFSGILMLIYVMALTVLNLIMVYSICMGIKEAAAARQDQDLADTAHSRWTFFLIAALAVIFTQLLAMGSAVSAVWAILIFFFSLVVYVLFLDLMRKCETRLN</sequence>
<reference evidence="2 3" key="1">
    <citation type="submission" date="2018-09" db="EMBL/GenBank/DDBJ databases">
        <title>Cohnella cavernae sp. nov., isolated from a karst cave.</title>
        <authorList>
            <person name="Zhu H."/>
        </authorList>
    </citation>
    <scope>NUCLEOTIDE SEQUENCE [LARGE SCALE GENOMIC DNA]</scope>
    <source>
        <strain evidence="2 3">K2E09-144</strain>
    </source>
</reference>
<feature type="transmembrane region" description="Helical" evidence="1">
    <location>
        <begin position="145"/>
        <end position="165"/>
    </location>
</feature>
<dbReference type="Proteomes" id="UP000266340">
    <property type="component" value="Unassembled WGS sequence"/>
</dbReference>
<accession>A0A398CCU1</accession>
<dbReference type="EMBL" id="QXJM01000063">
    <property type="protein sequence ID" value="RIE00235.1"/>
    <property type="molecule type" value="Genomic_DNA"/>
</dbReference>
<protein>
    <submittedName>
        <fullName evidence="2">Uncharacterized protein</fullName>
    </submittedName>
</protein>
<proteinExistence type="predicted"/>
<keyword evidence="3" id="KW-1185">Reference proteome</keyword>